<dbReference type="GO" id="GO:0001514">
    <property type="term" value="P:selenocysteine incorporation"/>
    <property type="evidence" value="ECO:0007669"/>
    <property type="project" value="InterPro"/>
</dbReference>
<dbReference type="NCBIfam" id="TIGR00231">
    <property type="entry name" value="small_GTP"/>
    <property type="match status" value="1"/>
</dbReference>
<dbReference type="Pfam" id="PF00009">
    <property type="entry name" value="GTP_EFTU"/>
    <property type="match status" value="1"/>
</dbReference>
<organism evidence="10 11">
    <name type="scientific">Paratissierella segnis</name>
    <dbReference type="NCBI Taxonomy" id="2763679"/>
    <lineage>
        <taxon>Bacteria</taxon>
        <taxon>Bacillati</taxon>
        <taxon>Bacillota</taxon>
        <taxon>Tissierellia</taxon>
        <taxon>Tissierellales</taxon>
        <taxon>Tissierellaceae</taxon>
        <taxon>Paratissierella</taxon>
    </lineage>
</organism>
<evidence type="ECO:0000256" key="2">
    <source>
        <dbReference type="ARBA" id="ARBA00015953"/>
    </source>
</evidence>
<evidence type="ECO:0000259" key="9">
    <source>
        <dbReference type="PROSITE" id="PS51722"/>
    </source>
</evidence>
<dbReference type="InterPro" id="IPR031157">
    <property type="entry name" value="G_TR_CS"/>
</dbReference>
<dbReference type="SUPFAM" id="SSF50447">
    <property type="entry name" value="Translation proteins"/>
    <property type="match status" value="1"/>
</dbReference>
<dbReference type="Proteomes" id="UP000601171">
    <property type="component" value="Unassembled WGS sequence"/>
</dbReference>
<dbReference type="InterPro" id="IPR027417">
    <property type="entry name" value="P-loop_NTPase"/>
</dbReference>
<dbReference type="PROSITE" id="PS51722">
    <property type="entry name" value="G_TR_2"/>
    <property type="match status" value="1"/>
</dbReference>
<evidence type="ECO:0000256" key="7">
    <source>
        <dbReference type="ARBA" id="ARBA00025526"/>
    </source>
</evidence>
<dbReference type="Gene3D" id="2.40.30.10">
    <property type="entry name" value="Translation factors"/>
    <property type="match status" value="1"/>
</dbReference>
<dbReference type="Pfam" id="PF09106">
    <property type="entry name" value="WHD_2nd_SelB"/>
    <property type="match status" value="1"/>
</dbReference>
<keyword evidence="3" id="KW-0963">Cytoplasm</keyword>
<dbReference type="InterPro" id="IPR050055">
    <property type="entry name" value="EF-Tu_GTPase"/>
</dbReference>
<keyword evidence="6" id="KW-0342">GTP-binding</keyword>
<dbReference type="GO" id="GO:0003924">
    <property type="term" value="F:GTPase activity"/>
    <property type="evidence" value="ECO:0007669"/>
    <property type="project" value="InterPro"/>
</dbReference>
<comment type="subcellular location">
    <subcellularLocation>
        <location evidence="1">Cytoplasm</location>
    </subcellularLocation>
</comment>
<dbReference type="InterPro" id="IPR036390">
    <property type="entry name" value="WH_DNA-bd_sf"/>
</dbReference>
<sequence length="633" mass="72288">MKHIIIGTAGHIDHGKTTLIKAITGRNTDRLKEEKARGISIELGFTYFDLPNGQRAGIIDVPGHEKFIKNMLAGVIGIDIVLLVIAADEGIMPQTLEHLAILNLLGIKKGFVVLTKTDLVDEEWIQLVEEDIKTEVEDTFLKGSPIVRASSTKGDGVEDVIALINEISLEIDDREVDDMPRLPVDRVFSISGFGTVVTGTLLSGKFKIGDEVQIYPEDNYGRIRNLQVHDKDSDIAYAGQRVAINLAGVKKDDVNRGSVIAFVNSMKDTMMLDVKVKLLKSIDKEIYNRIRLKLYIGTKEVLCRMILLDRDVLNPNEEAYAQLHLEEKIVAKRGDRFILRFYSPMFTIGGGEVLDPNPDKKKRFDNVSIEELKILESGDSKHILEEVIKNKSKDFPTLKEVLIETGFKEDDLTKYIESLKSEGSVLVFNLVKDEYPIHIDFFNKIKKSIINELDKFHSRYPLRTGMPKEEVRSKYLGNCKIKLSDLIMDKLKEEGIIEQELDLIRLKGFKPIFTEEQNKIREEILNNYRDYLPVKNDDLAKQLDVKTEEFDEVFNAMINNQEIIRLSKDICLSMENYYRALDILKDYISKNDSITIGEFRDLINTNRKIALGLLEYFDQLKVTKREGEKRVLV</sequence>
<dbReference type="GO" id="GO:0003723">
    <property type="term" value="F:RNA binding"/>
    <property type="evidence" value="ECO:0007669"/>
    <property type="project" value="InterPro"/>
</dbReference>
<dbReference type="PANTHER" id="PTHR43721">
    <property type="entry name" value="ELONGATION FACTOR TU-RELATED"/>
    <property type="match status" value="1"/>
</dbReference>
<dbReference type="InterPro" id="IPR015191">
    <property type="entry name" value="SelB_WHD4"/>
</dbReference>
<dbReference type="SUPFAM" id="SSF52540">
    <property type="entry name" value="P-loop containing nucleoside triphosphate hydrolases"/>
    <property type="match status" value="1"/>
</dbReference>
<dbReference type="Gene3D" id="1.10.10.10">
    <property type="entry name" value="Winged helix-like DNA-binding domain superfamily/Winged helix DNA-binding domain"/>
    <property type="match status" value="1"/>
</dbReference>
<dbReference type="SUPFAM" id="SSF50465">
    <property type="entry name" value="EF-Tu/eEF-1alpha/eIF2-gamma C-terminal domain"/>
    <property type="match status" value="1"/>
</dbReference>
<dbReference type="RefSeq" id="WP_262430276.1">
    <property type="nucleotide sequence ID" value="NZ_JACRTG010000028.1"/>
</dbReference>
<dbReference type="InterPro" id="IPR015190">
    <property type="entry name" value="Elong_fac_SelB-wing-hlx_typ-2"/>
</dbReference>
<dbReference type="EMBL" id="JACRTG010000028">
    <property type="protein sequence ID" value="MBC8588820.1"/>
    <property type="molecule type" value="Genomic_DNA"/>
</dbReference>
<protein>
    <recommendedName>
        <fullName evidence="2">Selenocysteine-specific elongation factor</fullName>
    </recommendedName>
    <alternativeName>
        <fullName evidence="8">SelB translation factor</fullName>
    </alternativeName>
</protein>
<evidence type="ECO:0000256" key="1">
    <source>
        <dbReference type="ARBA" id="ARBA00004496"/>
    </source>
</evidence>
<dbReference type="InterPro" id="IPR005225">
    <property type="entry name" value="Small_GTP-bd"/>
</dbReference>
<gene>
    <name evidence="10" type="primary">selB</name>
    <name evidence="10" type="ORF">H8707_11390</name>
</gene>
<keyword evidence="11" id="KW-1185">Reference proteome</keyword>
<feature type="domain" description="Tr-type G" evidence="9">
    <location>
        <begin position="1"/>
        <end position="174"/>
    </location>
</feature>
<dbReference type="NCBIfam" id="TIGR00475">
    <property type="entry name" value="selB"/>
    <property type="match status" value="1"/>
</dbReference>
<keyword evidence="10" id="KW-0251">Elongation factor</keyword>
<dbReference type="CDD" id="cd15491">
    <property type="entry name" value="selB_III"/>
    <property type="match status" value="1"/>
</dbReference>
<dbReference type="GO" id="GO:0005829">
    <property type="term" value="C:cytosol"/>
    <property type="evidence" value="ECO:0007669"/>
    <property type="project" value="TreeGrafter"/>
</dbReference>
<dbReference type="PROSITE" id="PS00301">
    <property type="entry name" value="G_TR_1"/>
    <property type="match status" value="1"/>
</dbReference>
<dbReference type="Pfam" id="PF09107">
    <property type="entry name" value="WHD_3rd_SelB"/>
    <property type="match status" value="1"/>
</dbReference>
<accession>A0A926EYY6</accession>
<keyword evidence="4" id="KW-0547">Nucleotide-binding</keyword>
<dbReference type="Gene3D" id="3.40.50.300">
    <property type="entry name" value="P-loop containing nucleotide triphosphate hydrolases"/>
    <property type="match status" value="1"/>
</dbReference>
<reference evidence="10" key="1">
    <citation type="submission" date="2020-08" db="EMBL/GenBank/DDBJ databases">
        <title>Genome public.</title>
        <authorList>
            <person name="Liu C."/>
            <person name="Sun Q."/>
        </authorList>
    </citation>
    <scope>NUCLEOTIDE SEQUENCE</scope>
    <source>
        <strain evidence="10">BX21</strain>
    </source>
</reference>
<dbReference type="InterPro" id="IPR004535">
    <property type="entry name" value="Transl_elong_SelB"/>
</dbReference>
<evidence type="ECO:0000313" key="11">
    <source>
        <dbReference type="Proteomes" id="UP000601171"/>
    </source>
</evidence>
<dbReference type="Pfam" id="PF03144">
    <property type="entry name" value="GTP_EFTU_D2"/>
    <property type="match status" value="1"/>
</dbReference>
<evidence type="ECO:0000256" key="5">
    <source>
        <dbReference type="ARBA" id="ARBA00022917"/>
    </source>
</evidence>
<dbReference type="InterPro" id="IPR000795">
    <property type="entry name" value="T_Tr_GTP-bd_dom"/>
</dbReference>
<dbReference type="CDD" id="cd04171">
    <property type="entry name" value="SelB"/>
    <property type="match status" value="1"/>
</dbReference>
<dbReference type="PANTHER" id="PTHR43721:SF22">
    <property type="entry name" value="ELONGATION FACTOR TU, MITOCHONDRIAL"/>
    <property type="match status" value="1"/>
</dbReference>
<evidence type="ECO:0000256" key="3">
    <source>
        <dbReference type="ARBA" id="ARBA00022490"/>
    </source>
</evidence>
<dbReference type="AlphaFoldDB" id="A0A926EYY6"/>
<dbReference type="Gene3D" id="1.10.10.2770">
    <property type="match status" value="1"/>
</dbReference>
<evidence type="ECO:0000256" key="8">
    <source>
        <dbReference type="ARBA" id="ARBA00031615"/>
    </source>
</evidence>
<proteinExistence type="predicted"/>
<dbReference type="PRINTS" id="PR00315">
    <property type="entry name" value="ELONGATNFCT"/>
</dbReference>
<comment type="caution">
    <text evidence="10">The sequence shown here is derived from an EMBL/GenBank/DDBJ whole genome shotgun (WGS) entry which is preliminary data.</text>
</comment>
<dbReference type="SUPFAM" id="SSF46785">
    <property type="entry name" value="Winged helix' DNA-binding domain"/>
    <property type="match status" value="2"/>
</dbReference>
<dbReference type="CDD" id="cd03696">
    <property type="entry name" value="SelB_II"/>
    <property type="match status" value="1"/>
</dbReference>
<dbReference type="InterPro" id="IPR057335">
    <property type="entry name" value="Beta-barrel_SelB"/>
</dbReference>
<dbReference type="InterPro" id="IPR036388">
    <property type="entry name" value="WH-like_DNA-bd_sf"/>
</dbReference>
<evidence type="ECO:0000313" key="10">
    <source>
        <dbReference type="EMBL" id="MBC8588820.1"/>
    </source>
</evidence>
<evidence type="ECO:0000256" key="6">
    <source>
        <dbReference type="ARBA" id="ARBA00023134"/>
    </source>
</evidence>
<dbReference type="Pfam" id="PF25461">
    <property type="entry name" value="Beta-barrel_SelB"/>
    <property type="match status" value="1"/>
</dbReference>
<keyword evidence="5" id="KW-0648">Protein biosynthesis</keyword>
<dbReference type="GO" id="GO:0005525">
    <property type="term" value="F:GTP binding"/>
    <property type="evidence" value="ECO:0007669"/>
    <property type="project" value="UniProtKB-KW"/>
</dbReference>
<dbReference type="GO" id="GO:0003746">
    <property type="term" value="F:translation elongation factor activity"/>
    <property type="evidence" value="ECO:0007669"/>
    <property type="project" value="UniProtKB-KW"/>
</dbReference>
<dbReference type="FunFam" id="3.40.50.300:FF:001064">
    <property type="entry name" value="Selenocysteine-specific translation elongation factor"/>
    <property type="match status" value="1"/>
</dbReference>
<dbReference type="InterPro" id="IPR004161">
    <property type="entry name" value="EFTu-like_2"/>
</dbReference>
<dbReference type="InterPro" id="IPR009000">
    <property type="entry name" value="Transl_B-barrel_sf"/>
</dbReference>
<dbReference type="InterPro" id="IPR009001">
    <property type="entry name" value="Transl_elong_EF1A/Init_IF2_C"/>
</dbReference>
<comment type="function">
    <text evidence="7">Translation factor necessary for the incorporation of selenocysteine into proteins. It probably replaces EF-Tu for the insertion of selenocysteine directed by the UGA codon. SelB binds GTP and GDP.</text>
</comment>
<evidence type="ECO:0000256" key="4">
    <source>
        <dbReference type="ARBA" id="ARBA00022741"/>
    </source>
</evidence>
<name>A0A926EYY6_9FIRM</name>